<name>A0A5N8XQS6_9ACTN</name>
<keyword evidence="4" id="KW-0325">Glycoprotein</keyword>
<dbReference type="Gene3D" id="2.130.10.130">
    <property type="entry name" value="Integrin alpha, N-terminal"/>
    <property type="match status" value="3"/>
</dbReference>
<evidence type="ECO:0000313" key="7">
    <source>
        <dbReference type="EMBL" id="MPY61318.1"/>
    </source>
</evidence>
<gene>
    <name evidence="7" type="ORF">FNH08_30510</name>
</gene>
<keyword evidence="2" id="KW-0677">Repeat</keyword>
<dbReference type="EMBL" id="VJZC01000290">
    <property type="protein sequence ID" value="MPY61318.1"/>
    <property type="molecule type" value="Genomic_DNA"/>
</dbReference>
<dbReference type="SMART" id="SM00191">
    <property type="entry name" value="Int_alpha"/>
    <property type="match status" value="1"/>
</dbReference>
<dbReference type="AlphaFoldDB" id="A0A5N8XQS6"/>
<evidence type="ECO:0000256" key="2">
    <source>
        <dbReference type="ARBA" id="ARBA00022737"/>
    </source>
</evidence>
<accession>A0A5N8XQS6</accession>
<dbReference type="Pfam" id="PF01839">
    <property type="entry name" value="FG-GAP"/>
    <property type="match status" value="1"/>
</dbReference>
<organism evidence="7 8">
    <name type="scientific">Streptomyces spongiae</name>
    <dbReference type="NCBI Taxonomy" id="565072"/>
    <lineage>
        <taxon>Bacteria</taxon>
        <taxon>Bacillati</taxon>
        <taxon>Actinomycetota</taxon>
        <taxon>Actinomycetes</taxon>
        <taxon>Kitasatosporales</taxon>
        <taxon>Streptomycetaceae</taxon>
        <taxon>Streptomyces</taxon>
    </lineage>
</organism>
<dbReference type="InterPro" id="IPR013517">
    <property type="entry name" value="FG-GAP"/>
</dbReference>
<feature type="chain" id="PRO_5039240798" description="VCBS repeat-containing protein" evidence="6">
    <location>
        <begin position="37"/>
        <end position="506"/>
    </location>
</feature>
<keyword evidence="8" id="KW-1185">Reference proteome</keyword>
<evidence type="ECO:0008006" key="9">
    <source>
        <dbReference type="Google" id="ProtNLM"/>
    </source>
</evidence>
<keyword evidence="1 6" id="KW-0732">Signal</keyword>
<dbReference type="PANTHER" id="PTHR23221:SF7">
    <property type="entry name" value="PHOSPHATIDYLINOSITOL-GLYCAN-SPECIFIC PHOSPHOLIPASE D"/>
    <property type="match status" value="1"/>
</dbReference>
<dbReference type="RefSeq" id="WP_152774750.1">
    <property type="nucleotide sequence ID" value="NZ_VJZC01000290.1"/>
</dbReference>
<reference evidence="7 8" key="1">
    <citation type="submission" date="2019-07" db="EMBL/GenBank/DDBJ databases">
        <title>New species of Amycolatopsis and Streptomyces.</title>
        <authorList>
            <person name="Duangmal K."/>
            <person name="Teo W.F.A."/>
            <person name="Lipun K."/>
        </authorList>
    </citation>
    <scope>NUCLEOTIDE SEQUENCE [LARGE SCALE GENOMIC DNA]</scope>
    <source>
        <strain evidence="7 8">NBRC 106415</strain>
    </source>
</reference>
<dbReference type="GO" id="GO:0016787">
    <property type="term" value="F:hydrolase activity"/>
    <property type="evidence" value="ECO:0007669"/>
    <property type="project" value="UniProtKB-KW"/>
</dbReference>
<evidence type="ECO:0000256" key="1">
    <source>
        <dbReference type="ARBA" id="ARBA00022729"/>
    </source>
</evidence>
<evidence type="ECO:0000256" key="5">
    <source>
        <dbReference type="SAM" id="MobiDB-lite"/>
    </source>
</evidence>
<evidence type="ECO:0000256" key="6">
    <source>
        <dbReference type="SAM" id="SignalP"/>
    </source>
</evidence>
<comment type="caution">
    <text evidence="7">The sequence shown here is derived from an EMBL/GenBank/DDBJ whole genome shotgun (WGS) entry which is preliminary data.</text>
</comment>
<dbReference type="InterPro" id="IPR028994">
    <property type="entry name" value="Integrin_alpha_N"/>
</dbReference>
<evidence type="ECO:0000313" key="8">
    <source>
        <dbReference type="Proteomes" id="UP000400924"/>
    </source>
</evidence>
<feature type="region of interest" description="Disordered" evidence="5">
    <location>
        <begin position="411"/>
        <end position="442"/>
    </location>
</feature>
<evidence type="ECO:0000256" key="3">
    <source>
        <dbReference type="ARBA" id="ARBA00022801"/>
    </source>
</evidence>
<dbReference type="SUPFAM" id="SSF69318">
    <property type="entry name" value="Integrin alpha N-terminal domain"/>
    <property type="match status" value="2"/>
</dbReference>
<sequence>MTRTTGKRTRAAIRVRTRTRTTAVLLTAALLFAATACSGSEDDAPPRGERPAAGKPAADPKALDTGDFNGDGYDDYAGYVVASSKGADKRYSTHLVIVYGSNEGLHPGWSRHYTDVAGGELFRADLDGDGYTDLLAGRPDMTKEGTPYENSIGAYPERFTGATGARVWWGGPRGLSEPKDLAVPKDTRLMAVADFDGDGRTDLLDAGFKKSPDRPTVQDATDGRMLLGPYDRKGAPARAVPLDLGQDGWATPARTTTGDFDGDGRAEVLLHYECVDYEDETTPPCEQMEMREGAADGSLPADSLLKAALSDLDLWNGFDGVTADVGDADGDGLDDLLIKDSVGSGDGVLRVLYGAKAGLGAGRDVASVAPDVGGGFGSPAAAGDMTGDGRPDLLVSAPSFRNHDGRLTLVPGTSDGSLAPTDRATSMDSKTKGLPGTRNPYEWNDFTADPPLLDVNGDDHDDAVLFLPLYEKRKGMFLVVYGTDEGLDPERTSHFSPADVGVSRKL</sequence>
<protein>
    <recommendedName>
        <fullName evidence="9">VCBS repeat-containing protein</fullName>
    </recommendedName>
</protein>
<dbReference type="PROSITE" id="PS51470">
    <property type="entry name" value="FG_GAP"/>
    <property type="match status" value="1"/>
</dbReference>
<feature type="region of interest" description="Disordered" evidence="5">
    <location>
        <begin position="38"/>
        <end position="64"/>
    </location>
</feature>
<evidence type="ECO:0000256" key="4">
    <source>
        <dbReference type="ARBA" id="ARBA00023180"/>
    </source>
</evidence>
<proteinExistence type="predicted"/>
<dbReference type="PANTHER" id="PTHR23221">
    <property type="entry name" value="GLYCOSYLPHOSPHATIDYLINOSITOL PHOSPHOLIPASE D"/>
    <property type="match status" value="1"/>
</dbReference>
<feature type="signal peptide" evidence="6">
    <location>
        <begin position="1"/>
        <end position="36"/>
    </location>
</feature>
<keyword evidence="3" id="KW-0378">Hydrolase</keyword>
<dbReference type="InterPro" id="IPR013519">
    <property type="entry name" value="Int_alpha_beta-p"/>
</dbReference>
<dbReference type="OrthoDB" id="3949976at2"/>
<dbReference type="Proteomes" id="UP000400924">
    <property type="component" value="Unassembled WGS sequence"/>
</dbReference>